<feature type="compositionally biased region" description="Polar residues" evidence="3">
    <location>
        <begin position="362"/>
        <end position="378"/>
    </location>
</feature>
<feature type="region of interest" description="Disordered" evidence="3">
    <location>
        <begin position="359"/>
        <end position="400"/>
    </location>
</feature>
<dbReference type="SUPFAM" id="SSF46565">
    <property type="entry name" value="Chaperone J-domain"/>
    <property type="match status" value="1"/>
</dbReference>
<dbReference type="PRINTS" id="PR00625">
    <property type="entry name" value="JDOMAIN"/>
</dbReference>
<dbReference type="Pfam" id="PF00226">
    <property type="entry name" value="DnaJ"/>
    <property type="match status" value="1"/>
</dbReference>
<dbReference type="GeneID" id="7840747"/>
<dbReference type="GO" id="GO:0051082">
    <property type="term" value="F:unfolded protein binding"/>
    <property type="evidence" value="ECO:0007669"/>
    <property type="project" value="TreeGrafter"/>
</dbReference>
<feature type="domain" description="J" evidence="5">
    <location>
        <begin position="299"/>
        <end position="366"/>
    </location>
</feature>
<feature type="transmembrane region" description="Helical" evidence="4">
    <location>
        <begin position="470"/>
        <end position="488"/>
    </location>
</feature>
<dbReference type="InterPro" id="IPR000727">
    <property type="entry name" value="T_SNARE_dom"/>
</dbReference>
<evidence type="ECO:0000313" key="7">
    <source>
        <dbReference type="EMBL" id="EAS07614.2"/>
    </source>
</evidence>
<feature type="domain" description="T-SNARE coiled-coil homology" evidence="6">
    <location>
        <begin position="214"/>
        <end position="276"/>
    </location>
</feature>
<keyword evidence="4" id="KW-1133">Transmembrane helix</keyword>
<dbReference type="GO" id="GO:0005737">
    <property type="term" value="C:cytoplasm"/>
    <property type="evidence" value="ECO:0007669"/>
    <property type="project" value="TreeGrafter"/>
</dbReference>
<dbReference type="AlphaFoldDB" id="Q24IL1"/>
<dbReference type="InterPro" id="IPR001623">
    <property type="entry name" value="DnaJ_domain"/>
</dbReference>
<dbReference type="SMART" id="SM00271">
    <property type="entry name" value="DnaJ"/>
    <property type="match status" value="1"/>
</dbReference>
<evidence type="ECO:0000256" key="2">
    <source>
        <dbReference type="SAM" id="Coils"/>
    </source>
</evidence>
<dbReference type="PROSITE" id="PS50076">
    <property type="entry name" value="DNAJ_2"/>
    <property type="match status" value="1"/>
</dbReference>
<dbReference type="STRING" id="312017.Q24IL1"/>
<keyword evidence="8" id="KW-1185">Reference proteome</keyword>
<feature type="coiled-coil region" evidence="2">
    <location>
        <begin position="504"/>
        <end position="551"/>
    </location>
</feature>
<evidence type="ECO:0000256" key="3">
    <source>
        <dbReference type="SAM" id="MobiDB-lite"/>
    </source>
</evidence>
<keyword evidence="4" id="KW-0812">Transmembrane</keyword>
<keyword evidence="1" id="KW-0143">Chaperone</keyword>
<dbReference type="InterPro" id="IPR036869">
    <property type="entry name" value="J_dom_sf"/>
</dbReference>
<evidence type="ECO:0000256" key="1">
    <source>
        <dbReference type="ARBA" id="ARBA00023186"/>
    </source>
</evidence>
<sequence>MIDLLQELYILTDIDQSKMYQNQENKDSQTIQKGDKYIDENTIINEKMNEQFQKPLNECFSQIKICIRQIKILTSQYQNATLQKHEIEISQKMDQTVQNLTQTQQQVKKIFDDFEKVLEVEKQTQPDEPETRMMQVQYGIYWEEFSEILKKVNEAKLYYQDMIKQRALRQAQLLNNKITEEELEQIMKNPLNSSEQQIYQQMLKMPSAQFKTYVNDVQEKYSHILALQKSIIKMHELVNQVSMLVFKQGKVINDITEYISQALNYNEKAVKVLEKEKVNQKQNRKSFHQPIVYRFAHYDPYYILGVDRRAEFSDIKKAYFKLIAQYHPDRNPSPDATKKFVLIKDAFEDVKRQLGQEVKMTYESQRGSKSSEFQSVRPDTNRYKEDFENEQESSESGQQQKYGKFDFREYASRTPEGEEFDKFRDSFENIADIEDKTFTPIDADIPDASKRFKLEEKIQKNTFLPEDSKVMFMVLLTIFLAFVVYMSSANSKSVKNKYEVAIYHMLNKDKLQDLEEEYDKHEEVTKNLKMNQQYKEYKQKLEKNLENAEQKMLARVPIIREYSSIQDTIRSEKGDDEDDEI</sequence>
<keyword evidence="2" id="KW-0175">Coiled coil</keyword>
<evidence type="ECO:0000259" key="6">
    <source>
        <dbReference type="PROSITE" id="PS50192"/>
    </source>
</evidence>
<keyword evidence="4" id="KW-0472">Membrane</keyword>
<gene>
    <name evidence="7" type="ORF">TTHERM_00919630</name>
</gene>
<dbReference type="Gene3D" id="1.20.58.70">
    <property type="match status" value="1"/>
</dbReference>
<dbReference type="HOGENOM" id="CLU_424851_0_0_1"/>
<dbReference type="GO" id="GO:0042026">
    <property type="term" value="P:protein refolding"/>
    <property type="evidence" value="ECO:0007669"/>
    <property type="project" value="TreeGrafter"/>
</dbReference>
<dbReference type="CDD" id="cd06257">
    <property type="entry name" value="DnaJ"/>
    <property type="match status" value="1"/>
</dbReference>
<dbReference type="PANTHER" id="PTHR43096:SF52">
    <property type="entry name" value="DNAJ HOMOLOG 1, MITOCHONDRIAL-RELATED"/>
    <property type="match status" value="1"/>
</dbReference>
<dbReference type="Gene3D" id="1.10.287.110">
    <property type="entry name" value="DnaJ domain"/>
    <property type="match status" value="1"/>
</dbReference>
<organism evidence="7 8">
    <name type="scientific">Tetrahymena thermophila (strain SB210)</name>
    <dbReference type="NCBI Taxonomy" id="312017"/>
    <lineage>
        <taxon>Eukaryota</taxon>
        <taxon>Sar</taxon>
        <taxon>Alveolata</taxon>
        <taxon>Ciliophora</taxon>
        <taxon>Intramacronucleata</taxon>
        <taxon>Oligohymenophorea</taxon>
        <taxon>Hymenostomatida</taxon>
        <taxon>Tetrahymenina</taxon>
        <taxon>Tetrahymenidae</taxon>
        <taxon>Tetrahymena</taxon>
    </lineage>
</organism>
<dbReference type="GO" id="GO:0016192">
    <property type="term" value="P:vesicle-mediated transport"/>
    <property type="evidence" value="ECO:0007669"/>
    <property type="project" value="InterPro"/>
</dbReference>
<reference evidence="8" key="1">
    <citation type="journal article" date="2006" name="PLoS Biol.">
        <title>Macronuclear genome sequence of the ciliate Tetrahymena thermophila, a model eukaryote.</title>
        <authorList>
            <person name="Eisen J.A."/>
            <person name="Coyne R.S."/>
            <person name="Wu M."/>
            <person name="Wu D."/>
            <person name="Thiagarajan M."/>
            <person name="Wortman J.R."/>
            <person name="Badger J.H."/>
            <person name="Ren Q."/>
            <person name="Amedeo P."/>
            <person name="Jones K.M."/>
            <person name="Tallon L.J."/>
            <person name="Delcher A.L."/>
            <person name="Salzberg S.L."/>
            <person name="Silva J.C."/>
            <person name="Haas B.J."/>
            <person name="Majoros W.H."/>
            <person name="Farzad M."/>
            <person name="Carlton J.M."/>
            <person name="Smith R.K. Jr."/>
            <person name="Garg J."/>
            <person name="Pearlman R.E."/>
            <person name="Karrer K.M."/>
            <person name="Sun L."/>
            <person name="Manning G."/>
            <person name="Elde N.C."/>
            <person name="Turkewitz A.P."/>
            <person name="Asai D.J."/>
            <person name="Wilkes D.E."/>
            <person name="Wang Y."/>
            <person name="Cai H."/>
            <person name="Collins K."/>
            <person name="Stewart B.A."/>
            <person name="Lee S.R."/>
            <person name="Wilamowska K."/>
            <person name="Weinberg Z."/>
            <person name="Ruzzo W.L."/>
            <person name="Wloga D."/>
            <person name="Gaertig J."/>
            <person name="Frankel J."/>
            <person name="Tsao C.-C."/>
            <person name="Gorovsky M.A."/>
            <person name="Keeling P.J."/>
            <person name="Waller R.F."/>
            <person name="Patron N.J."/>
            <person name="Cherry J.M."/>
            <person name="Stover N.A."/>
            <person name="Krieger C.J."/>
            <person name="del Toro C."/>
            <person name="Ryder H.F."/>
            <person name="Williamson S.C."/>
            <person name="Barbeau R.A."/>
            <person name="Hamilton E.P."/>
            <person name="Orias E."/>
        </authorList>
    </citation>
    <scope>NUCLEOTIDE SEQUENCE [LARGE SCALE GENOMIC DNA]</scope>
    <source>
        <strain evidence="8">SB210</strain>
    </source>
</reference>
<protein>
    <submittedName>
        <fullName evidence="7">DnaJ domain protein</fullName>
    </submittedName>
</protein>
<dbReference type="PROSITE" id="PS50192">
    <property type="entry name" value="T_SNARE"/>
    <property type="match status" value="1"/>
</dbReference>
<evidence type="ECO:0000259" key="5">
    <source>
        <dbReference type="PROSITE" id="PS50076"/>
    </source>
</evidence>
<dbReference type="OrthoDB" id="297160at2759"/>
<dbReference type="GO" id="GO:0016020">
    <property type="term" value="C:membrane"/>
    <property type="evidence" value="ECO:0007669"/>
    <property type="project" value="InterPro"/>
</dbReference>
<dbReference type="KEGG" id="tet:TTHERM_00919630"/>
<dbReference type="EMBL" id="GG662213">
    <property type="protein sequence ID" value="EAS07614.2"/>
    <property type="molecule type" value="Genomic_DNA"/>
</dbReference>
<dbReference type="Proteomes" id="UP000009168">
    <property type="component" value="Unassembled WGS sequence"/>
</dbReference>
<dbReference type="PANTHER" id="PTHR43096">
    <property type="entry name" value="DNAJ HOMOLOG 1, MITOCHONDRIAL-RELATED"/>
    <property type="match status" value="1"/>
</dbReference>
<proteinExistence type="predicted"/>
<accession>Q24IL1</accession>
<dbReference type="InterPro" id="IPR010989">
    <property type="entry name" value="SNARE"/>
</dbReference>
<evidence type="ECO:0000256" key="4">
    <source>
        <dbReference type="SAM" id="Phobius"/>
    </source>
</evidence>
<dbReference type="SUPFAM" id="SSF47661">
    <property type="entry name" value="t-snare proteins"/>
    <property type="match status" value="1"/>
</dbReference>
<name>Q24IL1_TETTS</name>
<dbReference type="InParanoid" id="Q24IL1"/>
<dbReference type="RefSeq" id="XP_001027856.2">
    <property type="nucleotide sequence ID" value="XM_001027856.2"/>
</dbReference>
<evidence type="ECO:0000313" key="8">
    <source>
        <dbReference type="Proteomes" id="UP000009168"/>
    </source>
</evidence>